<dbReference type="EMBL" id="JASBWT010000041">
    <property type="protein sequence ID" value="KAJ9092201.1"/>
    <property type="molecule type" value="Genomic_DNA"/>
</dbReference>
<evidence type="ECO:0000313" key="1">
    <source>
        <dbReference type="EMBL" id="KAJ9092201.1"/>
    </source>
</evidence>
<gene>
    <name evidence="1" type="ORF">QFC21_006947</name>
</gene>
<sequence length="206" mass="24052">MNIFIASPENLQSETQTRLQTQLIEQQRDFETRIIKAAYLPKFSGADNEDIELWIEQLSSIFEANRVTNAEIIGHISVTLRDHAALWYAKLGSGVRLSLGTWPDWKNALRQRFQPANYDVDKKREWKKRELRSSEKISAYSDDKVYLQTFVFDRSTPDRERIEDLLDGLPKYMVTILKGSLSPITDLFQFRRILLDYEDGLRFNGS</sequence>
<name>A0ACC2V0G1_9TREE</name>
<proteinExistence type="predicted"/>
<reference evidence="1" key="1">
    <citation type="submission" date="2023-04" db="EMBL/GenBank/DDBJ databases">
        <title>Draft Genome sequencing of Naganishia species isolated from polar environments using Oxford Nanopore Technology.</title>
        <authorList>
            <person name="Leo P."/>
            <person name="Venkateswaran K."/>
        </authorList>
    </citation>
    <scope>NUCLEOTIDE SEQUENCE</scope>
    <source>
        <strain evidence="1">MNA-CCFEE 5423</strain>
    </source>
</reference>
<protein>
    <submittedName>
        <fullName evidence="1">Uncharacterized protein</fullName>
    </submittedName>
</protein>
<keyword evidence="2" id="KW-1185">Reference proteome</keyword>
<comment type="caution">
    <text evidence="1">The sequence shown here is derived from an EMBL/GenBank/DDBJ whole genome shotgun (WGS) entry which is preliminary data.</text>
</comment>
<dbReference type="Proteomes" id="UP001227268">
    <property type="component" value="Unassembled WGS sequence"/>
</dbReference>
<accession>A0ACC2V0G1</accession>
<evidence type="ECO:0000313" key="2">
    <source>
        <dbReference type="Proteomes" id="UP001227268"/>
    </source>
</evidence>
<organism evidence="1 2">
    <name type="scientific">Naganishia friedmannii</name>
    <dbReference type="NCBI Taxonomy" id="89922"/>
    <lineage>
        <taxon>Eukaryota</taxon>
        <taxon>Fungi</taxon>
        <taxon>Dikarya</taxon>
        <taxon>Basidiomycota</taxon>
        <taxon>Agaricomycotina</taxon>
        <taxon>Tremellomycetes</taxon>
        <taxon>Filobasidiales</taxon>
        <taxon>Filobasidiaceae</taxon>
        <taxon>Naganishia</taxon>
    </lineage>
</organism>